<dbReference type="InterPro" id="IPR002869">
    <property type="entry name" value="Pyrv_flavodox_OxRed_cen"/>
</dbReference>
<dbReference type="Gene3D" id="3.40.920.10">
    <property type="entry name" value="Pyruvate-ferredoxin oxidoreductase, PFOR, domain III"/>
    <property type="match status" value="1"/>
</dbReference>
<sequence>MKEIRLHGRGGQGVVKASQIVVRAAVRSGLHGQFIPFFGVERKGSPVYGYLRLSREEIRRKTQIYEPDMLVIMDDTLVSMPNTYAGLKPGGIVLINSAKPLDELLVPDCAGLVAAVDATEISERRFGKNLPNTSVLGAFARIVDLVEKDVLFEEIASAFGDANRLAAEEGYESVRILKGEAAK</sequence>
<dbReference type="InterPro" id="IPR011894">
    <property type="entry name" value="PorC_KorC"/>
</dbReference>
<dbReference type="EMBL" id="DVGA01000026">
    <property type="protein sequence ID" value="HIQ78018.1"/>
    <property type="molecule type" value="Genomic_DNA"/>
</dbReference>
<reference evidence="3" key="1">
    <citation type="submission" date="2020-10" db="EMBL/GenBank/DDBJ databases">
        <authorList>
            <person name="Gilroy R."/>
        </authorList>
    </citation>
    <scope>NUCLEOTIDE SEQUENCE</scope>
    <source>
        <strain evidence="3">ChiBcolR7-354</strain>
    </source>
</reference>
<evidence type="ECO:0000313" key="4">
    <source>
        <dbReference type="Proteomes" id="UP000824262"/>
    </source>
</evidence>
<evidence type="ECO:0000256" key="1">
    <source>
        <dbReference type="ARBA" id="ARBA00023002"/>
    </source>
</evidence>
<dbReference type="NCBIfam" id="TIGR02175">
    <property type="entry name" value="PorC_KorC"/>
    <property type="match status" value="1"/>
</dbReference>
<dbReference type="Proteomes" id="UP000824262">
    <property type="component" value="Unassembled WGS sequence"/>
</dbReference>
<dbReference type="Pfam" id="PF01558">
    <property type="entry name" value="POR"/>
    <property type="match status" value="1"/>
</dbReference>
<dbReference type="GO" id="GO:0016625">
    <property type="term" value="F:oxidoreductase activity, acting on the aldehyde or oxo group of donors, iron-sulfur protein as acceptor"/>
    <property type="evidence" value="ECO:0007669"/>
    <property type="project" value="InterPro"/>
</dbReference>
<evidence type="ECO:0000259" key="2">
    <source>
        <dbReference type="Pfam" id="PF01558"/>
    </source>
</evidence>
<organism evidence="3 4">
    <name type="scientific">Candidatus Scatomorpha intestinavium</name>
    <dbReference type="NCBI Taxonomy" id="2840922"/>
    <lineage>
        <taxon>Bacteria</taxon>
        <taxon>Bacillati</taxon>
        <taxon>Bacillota</taxon>
        <taxon>Clostridia</taxon>
        <taxon>Eubacteriales</taxon>
        <taxon>Candidatus Scatomorpha</taxon>
    </lineage>
</organism>
<feature type="domain" description="Pyruvate/ketoisovalerate oxidoreductase catalytic" evidence="2">
    <location>
        <begin position="10"/>
        <end position="172"/>
    </location>
</feature>
<dbReference type="InterPro" id="IPR019752">
    <property type="entry name" value="Pyrv/ketoisovalerate_OxRed_cat"/>
</dbReference>
<name>A0A9D0ZCE0_9FIRM</name>
<evidence type="ECO:0000313" key="3">
    <source>
        <dbReference type="EMBL" id="HIQ78018.1"/>
    </source>
</evidence>
<dbReference type="AlphaFoldDB" id="A0A9D0ZCE0"/>
<dbReference type="InterPro" id="IPR051626">
    <property type="entry name" value="Oxidoreductase_gamma_subunit"/>
</dbReference>
<proteinExistence type="predicted"/>
<reference evidence="3" key="2">
    <citation type="journal article" date="2021" name="PeerJ">
        <title>Extensive microbial diversity within the chicken gut microbiome revealed by metagenomics and culture.</title>
        <authorList>
            <person name="Gilroy R."/>
            <person name="Ravi A."/>
            <person name="Getino M."/>
            <person name="Pursley I."/>
            <person name="Horton D.L."/>
            <person name="Alikhan N.F."/>
            <person name="Baker D."/>
            <person name="Gharbi K."/>
            <person name="Hall N."/>
            <person name="Watson M."/>
            <person name="Adriaenssens E.M."/>
            <person name="Foster-Nyarko E."/>
            <person name="Jarju S."/>
            <person name="Secka A."/>
            <person name="Antonio M."/>
            <person name="Oren A."/>
            <person name="Chaudhuri R.R."/>
            <person name="La Ragione R."/>
            <person name="Hildebrand F."/>
            <person name="Pallen M.J."/>
        </authorList>
    </citation>
    <scope>NUCLEOTIDE SEQUENCE</scope>
    <source>
        <strain evidence="3">ChiBcolR7-354</strain>
    </source>
</reference>
<protein>
    <submittedName>
        <fullName evidence="3">2-oxoacid:acceptor oxidoreductase family protein</fullName>
    </submittedName>
</protein>
<dbReference type="SUPFAM" id="SSF53323">
    <property type="entry name" value="Pyruvate-ferredoxin oxidoreductase, PFOR, domain III"/>
    <property type="match status" value="1"/>
</dbReference>
<accession>A0A9D0ZCE0</accession>
<dbReference type="PANTHER" id="PTHR43366:SF1">
    <property type="entry name" value="PYRUVATE SYNTHASE SUBUNIT PORC"/>
    <property type="match status" value="1"/>
</dbReference>
<gene>
    <name evidence="3" type="ORF">IAB77_02010</name>
</gene>
<dbReference type="PANTHER" id="PTHR43366">
    <property type="entry name" value="PYRUVATE SYNTHASE SUBUNIT PORC"/>
    <property type="match status" value="1"/>
</dbReference>
<comment type="caution">
    <text evidence="3">The sequence shown here is derived from an EMBL/GenBank/DDBJ whole genome shotgun (WGS) entry which is preliminary data.</text>
</comment>
<keyword evidence="1" id="KW-0560">Oxidoreductase</keyword>